<name>S8FS62_FOMSC</name>
<evidence type="ECO:0000313" key="2">
    <source>
        <dbReference type="Proteomes" id="UP000015241"/>
    </source>
</evidence>
<sequence length="75" mass="7960">AGSSGGETCAICLGRHAKRDVGKCRATRLWNGGHALCHRNSSGKIVDLDGQVVCLDWQRPSGCSTTNAKHVHKCS</sequence>
<feature type="non-terminal residue" evidence="1">
    <location>
        <position position="1"/>
    </location>
</feature>
<dbReference type="STRING" id="743788.S8FS62"/>
<dbReference type="EMBL" id="KE504128">
    <property type="protein sequence ID" value="EPT04066.1"/>
    <property type="molecule type" value="Genomic_DNA"/>
</dbReference>
<proteinExistence type="predicted"/>
<protein>
    <submittedName>
        <fullName evidence="1">Uncharacterized protein</fullName>
    </submittedName>
</protein>
<organism evidence="1 2">
    <name type="scientific">Fomitopsis schrenkii</name>
    <name type="common">Brown rot fungus</name>
    <dbReference type="NCBI Taxonomy" id="2126942"/>
    <lineage>
        <taxon>Eukaryota</taxon>
        <taxon>Fungi</taxon>
        <taxon>Dikarya</taxon>
        <taxon>Basidiomycota</taxon>
        <taxon>Agaricomycotina</taxon>
        <taxon>Agaricomycetes</taxon>
        <taxon>Polyporales</taxon>
        <taxon>Fomitopsis</taxon>
    </lineage>
</organism>
<accession>S8FS62</accession>
<keyword evidence="2" id="KW-1185">Reference proteome</keyword>
<dbReference type="OrthoDB" id="2158839at2759"/>
<dbReference type="InParanoid" id="S8FS62"/>
<dbReference type="AlphaFoldDB" id="S8FS62"/>
<feature type="non-terminal residue" evidence="1">
    <location>
        <position position="75"/>
    </location>
</feature>
<reference evidence="1 2" key="1">
    <citation type="journal article" date="2012" name="Science">
        <title>The Paleozoic origin of enzymatic lignin decomposition reconstructed from 31 fungal genomes.</title>
        <authorList>
            <person name="Floudas D."/>
            <person name="Binder M."/>
            <person name="Riley R."/>
            <person name="Barry K."/>
            <person name="Blanchette R.A."/>
            <person name="Henrissat B."/>
            <person name="Martinez A.T."/>
            <person name="Otillar R."/>
            <person name="Spatafora J.W."/>
            <person name="Yadav J.S."/>
            <person name="Aerts A."/>
            <person name="Benoit I."/>
            <person name="Boyd A."/>
            <person name="Carlson A."/>
            <person name="Copeland A."/>
            <person name="Coutinho P.M."/>
            <person name="de Vries R.P."/>
            <person name="Ferreira P."/>
            <person name="Findley K."/>
            <person name="Foster B."/>
            <person name="Gaskell J."/>
            <person name="Glotzer D."/>
            <person name="Gorecki P."/>
            <person name="Heitman J."/>
            <person name="Hesse C."/>
            <person name="Hori C."/>
            <person name="Igarashi K."/>
            <person name="Jurgens J.A."/>
            <person name="Kallen N."/>
            <person name="Kersten P."/>
            <person name="Kohler A."/>
            <person name="Kuees U."/>
            <person name="Kumar T.K.A."/>
            <person name="Kuo A."/>
            <person name="LaButti K."/>
            <person name="Larrondo L.F."/>
            <person name="Lindquist E."/>
            <person name="Ling A."/>
            <person name="Lombard V."/>
            <person name="Lucas S."/>
            <person name="Lundell T."/>
            <person name="Martin R."/>
            <person name="McLaughlin D.J."/>
            <person name="Morgenstern I."/>
            <person name="Morin E."/>
            <person name="Murat C."/>
            <person name="Nagy L.G."/>
            <person name="Nolan M."/>
            <person name="Ohm R.A."/>
            <person name="Patyshakuliyeva A."/>
            <person name="Rokas A."/>
            <person name="Ruiz-Duenas F.J."/>
            <person name="Sabat G."/>
            <person name="Salamov A."/>
            <person name="Samejima M."/>
            <person name="Schmutz J."/>
            <person name="Slot J.C."/>
            <person name="St John F."/>
            <person name="Stenlid J."/>
            <person name="Sun H."/>
            <person name="Sun S."/>
            <person name="Syed K."/>
            <person name="Tsang A."/>
            <person name="Wiebenga A."/>
            <person name="Young D."/>
            <person name="Pisabarro A."/>
            <person name="Eastwood D.C."/>
            <person name="Martin F."/>
            <person name="Cullen D."/>
            <person name="Grigoriev I.V."/>
            <person name="Hibbett D.S."/>
        </authorList>
    </citation>
    <scope>NUCLEOTIDE SEQUENCE</scope>
    <source>
        <strain evidence="2">FP-58527</strain>
    </source>
</reference>
<evidence type="ECO:0000313" key="1">
    <source>
        <dbReference type="EMBL" id="EPT04066.1"/>
    </source>
</evidence>
<dbReference type="HOGENOM" id="CLU_131643_2_0_1"/>
<dbReference type="Proteomes" id="UP000015241">
    <property type="component" value="Unassembled WGS sequence"/>
</dbReference>
<gene>
    <name evidence="1" type="ORF">FOMPIDRAFT_6361</name>
</gene>